<proteinExistence type="predicted"/>
<evidence type="ECO:0000313" key="1">
    <source>
        <dbReference type="EMBL" id="ROW07145.1"/>
    </source>
</evidence>
<reference evidence="1 2" key="1">
    <citation type="submission" date="2015-09" db="EMBL/GenBank/DDBJ databases">
        <title>Host preference determinants of Valsa canker pathogens revealed by comparative genomics.</title>
        <authorList>
            <person name="Yin Z."/>
            <person name="Huang L."/>
        </authorList>
    </citation>
    <scope>NUCLEOTIDE SEQUENCE [LARGE SCALE GENOMIC DNA]</scope>
    <source>
        <strain evidence="1 2">SXYLt</strain>
    </source>
</reference>
<dbReference type="AlphaFoldDB" id="A0A423WV00"/>
<dbReference type="InParanoid" id="A0A423WV00"/>
<dbReference type="OrthoDB" id="4521980at2759"/>
<dbReference type="EMBL" id="LKEB01000039">
    <property type="protein sequence ID" value="ROW07145.1"/>
    <property type="molecule type" value="Genomic_DNA"/>
</dbReference>
<organism evidence="1 2">
    <name type="scientific">Cytospora leucostoma</name>
    <dbReference type="NCBI Taxonomy" id="1230097"/>
    <lineage>
        <taxon>Eukaryota</taxon>
        <taxon>Fungi</taxon>
        <taxon>Dikarya</taxon>
        <taxon>Ascomycota</taxon>
        <taxon>Pezizomycotina</taxon>
        <taxon>Sordariomycetes</taxon>
        <taxon>Sordariomycetidae</taxon>
        <taxon>Diaporthales</taxon>
        <taxon>Cytosporaceae</taxon>
        <taxon>Cytospora</taxon>
    </lineage>
</organism>
<name>A0A423WV00_9PEZI</name>
<sequence>MPGVGESAAGEWRHAAFLEQVTDEEWQAELQRMEEETDEGRPKNPRWILIAVKPREGGTSAKIETLVWGQDRIGGMTEEQAKIDVVVLCRSIAECDLDAAPDYHPFLYSGIPASMRTPEMLATAVPLTDVQSGTN</sequence>
<evidence type="ECO:0000313" key="2">
    <source>
        <dbReference type="Proteomes" id="UP000285146"/>
    </source>
</evidence>
<accession>A0A423WV00</accession>
<protein>
    <submittedName>
        <fullName evidence="1">Uncharacterized protein</fullName>
    </submittedName>
</protein>
<comment type="caution">
    <text evidence="1">The sequence shown here is derived from an EMBL/GenBank/DDBJ whole genome shotgun (WGS) entry which is preliminary data.</text>
</comment>
<dbReference type="Proteomes" id="UP000285146">
    <property type="component" value="Unassembled WGS sequence"/>
</dbReference>
<gene>
    <name evidence="1" type="ORF">VPNG_07312</name>
</gene>
<keyword evidence="2" id="KW-1185">Reference proteome</keyword>